<dbReference type="AlphaFoldDB" id="A0A8K0CHR4"/>
<gene>
    <name evidence="2" type="ORF">ILUMI_20825</name>
</gene>
<dbReference type="EMBL" id="VTPC01089963">
    <property type="protein sequence ID" value="KAF2885356.1"/>
    <property type="molecule type" value="Genomic_DNA"/>
</dbReference>
<comment type="caution">
    <text evidence="2">The sequence shown here is derived from an EMBL/GenBank/DDBJ whole genome shotgun (WGS) entry which is preliminary data.</text>
</comment>
<feature type="region of interest" description="Disordered" evidence="1">
    <location>
        <begin position="112"/>
        <end position="141"/>
    </location>
</feature>
<evidence type="ECO:0000313" key="3">
    <source>
        <dbReference type="Proteomes" id="UP000801492"/>
    </source>
</evidence>
<dbReference type="Proteomes" id="UP000801492">
    <property type="component" value="Unassembled WGS sequence"/>
</dbReference>
<organism evidence="2 3">
    <name type="scientific">Ignelater luminosus</name>
    <name type="common">Cucubano</name>
    <name type="synonym">Pyrophorus luminosus</name>
    <dbReference type="NCBI Taxonomy" id="2038154"/>
    <lineage>
        <taxon>Eukaryota</taxon>
        <taxon>Metazoa</taxon>
        <taxon>Ecdysozoa</taxon>
        <taxon>Arthropoda</taxon>
        <taxon>Hexapoda</taxon>
        <taxon>Insecta</taxon>
        <taxon>Pterygota</taxon>
        <taxon>Neoptera</taxon>
        <taxon>Endopterygota</taxon>
        <taxon>Coleoptera</taxon>
        <taxon>Polyphaga</taxon>
        <taxon>Elateriformia</taxon>
        <taxon>Elateroidea</taxon>
        <taxon>Elateridae</taxon>
        <taxon>Agrypninae</taxon>
        <taxon>Pyrophorini</taxon>
        <taxon>Ignelater</taxon>
    </lineage>
</organism>
<reference evidence="2" key="1">
    <citation type="submission" date="2019-08" db="EMBL/GenBank/DDBJ databases">
        <title>The genome of the North American firefly Photinus pyralis.</title>
        <authorList>
            <consortium name="Photinus pyralis genome working group"/>
            <person name="Fallon T.R."/>
            <person name="Sander Lower S.E."/>
            <person name="Weng J.-K."/>
        </authorList>
    </citation>
    <scope>NUCLEOTIDE SEQUENCE</scope>
    <source>
        <strain evidence="2">TRF0915ILg1</strain>
        <tissue evidence="2">Whole body</tissue>
    </source>
</reference>
<protein>
    <submittedName>
        <fullName evidence="2">Uncharacterized protein</fullName>
    </submittedName>
</protein>
<accession>A0A8K0CHR4</accession>
<proteinExistence type="predicted"/>
<sequence length="141" mass="16662">MLSKIDVQINMETETLDVRRLDKRAELKNSYQLKNKQVKEFLQAAENATAIHDMKTVYDITRKITRKRDTKELHLRDKEGNLLKTERNIKSMGGTLQEYYISQVLQQETESVDNNDMEGYQGLDVNTNEPTKRNYRRYTKT</sequence>
<keyword evidence="3" id="KW-1185">Reference proteome</keyword>
<dbReference type="OrthoDB" id="6155296at2759"/>
<name>A0A8K0CHR4_IGNLU</name>
<evidence type="ECO:0000256" key="1">
    <source>
        <dbReference type="SAM" id="MobiDB-lite"/>
    </source>
</evidence>
<evidence type="ECO:0000313" key="2">
    <source>
        <dbReference type="EMBL" id="KAF2885356.1"/>
    </source>
</evidence>